<keyword evidence="3" id="KW-0548">Nucleotidyltransferase</keyword>
<keyword evidence="3" id="KW-0239">DNA-directed DNA polymerase</keyword>
<dbReference type="PANTHER" id="PTHR11439">
    <property type="entry name" value="GAG-POL-RELATED RETROTRANSPOSON"/>
    <property type="match status" value="1"/>
</dbReference>
<dbReference type="AlphaFoldDB" id="A0A507DIT0"/>
<dbReference type="Gene3D" id="3.30.160.60">
    <property type="entry name" value="Classic Zinc Finger"/>
    <property type="match status" value="1"/>
</dbReference>
<dbReference type="InterPro" id="IPR013103">
    <property type="entry name" value="RVT_2"/>
</dbReference>
<dbReference type="InterPro" id="IPR013087">
    <property type="entry name" value="Znf_C2H2_type"/>
</dbReference>
<dbReference type="GO" id="GO:0003887">
    <property type="term" value="F:DNA-directed DNA polymerase activity"/>
    <property type="evidence" value="ECO:0007669"/>
    <property type="project" value="UniProtKB-KW"/>
</dbReference>
<accession>A0A507DIT0</accession>
<evidence type="ECO:0000313" key="4">
    <source>
        <dbReference type="Proteomes" id="UP000320475"/>
    </source>
</evidence>
<dbReference type="SUPFAM" id="SSF56672">
    <property type="entry name" value="DNA/RNA polymerases"/>
    <property type="match status" value="1"/>
</dbReference>
<dbReference type="PANTHER" id="PTHR11439:SF463">
    <property type="entry name" value="REVERSE TRANSCRIPTASE TY1_COPIA-TYPE DOMAIN-CONTAINING PROTEIN"/>
    <property type="match status" value="1"/>
</dbReference>
<keyword evidence="1" id="KW-0479">Metal-binding</keyword>
<dbReference type="Pfam" id="PF07727">
    <property type="entry name" value="RVT_2"/>
    <property type="match status" value="1"/>
</dbReference>
<dbReference type="EMBL" id="QEAM01000013">
    <property type="protein sequence ID" value="TPX50770.1"/>
    <property type="molecule type" value="Genomic_DNA"/>
</dbReference>
<dbReference type="VEuPathDB" id="FungiDB:SeMB42_g02120"/>
<name>A0A507DIT0_9FUNG</name>
<gene>
    <name evidence="3" type="primary">SENL683</name>
    <name evidence="3" type="ORF">SeLEV6574_g00683</name>
</gene>
<evidence type="ECO:0000259" key="2">
    <source>
        <dbReference type="PROSITE" id="PS50157"/>
    </source>
</evidence>
<keyword evidence="1" id="KW-0862">Zinc</keyword>
<dbReference type="Proteomes" id="UP000320475">
    <property type="component" value="Unassembled WGS sequence"/>
</dbReference>
<dbReference type="PROSITE" id="PS50157">
    <property type="entry name" value="ZINC_FINGER_C2H2_2"/>
    <property type="match status" value="1"/>
</dbReference>
<keyword evidence="1" id="KW-0863">Zinc-finger</keyword>
<sequence>MSTVEDEVVSDVEDMDPSVPQELRPLTLLSRLATRNLKRPHESSINNTYQWPNPNLNTTSAPALSMWPTANTYTVNDSVRDRHSLLSAAQNYMGSLPSPSSSFSLHRTNEPFYPHLVHPTLTSATTSTPISSGSQSPVSIYDPIICETPPGYLGNGGRTFPGRSTAADTKEQPDGGIAVTNNKRMRRLLPTKDEKGRKSYRCPKAFCSKVYKNSNGLKYHLDHGQCEAEDSDAESDMPEKVKRAVRPYTCSACDKRYKNLNGLKYHAKVSNHEISMDSKRSHSRASFDLELHHMDVKTAFLQGKLMEEVYMEQPGAFVDVSNPDGVCLLNRPIYGLKQAPRNWNTALHTTLINLGYKQVVGDSCFYIRRDDTNVATYPGVFVDDIAIAGSIEGVHIAKEQIRNEYEMSNLGEIKMFLSMEVSRNRKDRTIKVTQQAYIQGLLMKYRMDESNAKHTPLSTSYKPHKRLEVEKAANKTLYQSAVGSLIYAANMSRPDIAAAVGIAGQFMADPSENHWSGVKRIFKYLVGTKTVGLTLGGQKDALALRCWVDSDWAGDIESRKSRAGYVVTLGDV</sequence>
<protein>
    <submittedName>
        <fullName evidence="3">DNA-directed DNA polymerase</fullName>
    </submittedName>
</protein>
<feature type="domain" description="C2H2-type" evidence="2">
    <location>
        <begin position="248"/>
        <end position="272"/>
    </location>
</feature>
<organism evidence="3 4">
    <name type="scientific">Synchytrium endobioticum</name>
    <dbReference type="NCBI Taxonomy" id="286115"/>
    <lineage>
        <taxon>Eukaryota</taxon>
        <taxon>Fungi</taxon>
        <taxon>Fungi incertae sedis</taxon>
        <taxon>Chytridiomycota</taxon>
        <taxon>Chytridiomycota incertae sedis</taxon>
        <taxon>Chytridiomycetes</taxon>
        <taxon>Synchytriales</taxon>
        <taxon>Synchytriaceae</taxon>
        <taxon>Synchytrium</taxon>
    </lineage>
</organism>
<dbReference type="GO" id="GO:0008270">
    <property type="term" value="F:zinc ion binding"/>
    <property type="evidence" value="ECO:0007669"/>
    <property type="project" value="UniProtKB-KW"/>
</dbReference>
<dbReference type="PROSITE" id="PS00028">
    <property type="entry name" value="ZINC_FINGER_C2H2_1"/>
    <property type="match status" value="1"/>
</dbReference>
<evidence type="ECO:0000313" key="3">
    <source>
        <dbReference type="EMBL" id="TPX50770.1"/>
    </source>
</evidence>
<evidence type="ECO:0000256" key="1">
    <source>
        <dbReference type="PROSITE-ProRule" id="PRU00042"/>
    </source>
</evidence>
<dbReference type="OrthoDB" id="3269380at2759"/>
<reference evidence="3 4" key="1">
    <citation type="journal article" date="2019" name="Sci. Rep.">
        <title>Comparative genomics of chytrid fungi reveal insights into the obligate biotrophic and pathogenic lifestyle of Synchytrium endobioticum.</title>
        <authorList>
            <person name="van de Vossenberg B.T.L.H."/>
            <person name="Warris S."/>
            <person name="Nguyen H.D.T."/>
            <person name="van Gent-Pelzer M.P.E."/>
            <person name="Joly D.L."/>
            <person name="van de Geest H.C."/>
            <person name="Bonants P.J.M."/>
            <person name="Smith D.S."/>
            <person name="Levesque C.A."/>
            <person name="van der Lee T.A.J."/>
        </authorList>
    </citation>
    <scope>NUCLEOTIDE SEQUENCE [LARGE SCALE GENOMIC DNA]</scope>
    <source>
        <strain evidence="3 4">LEV6574</strain>
    </source>
</reference>
<dbReference type="VEuPathDB" id="FungiDB:SeMB42_g02119"/>
<keyword evidence="3" id="KW-0808">Transferase</keyword>
<dbReference type="SMART" id="SM00355">
    <property type="entry name" value="ZnF_C2H2"/>
    <property type="match status" value="2"/>
</dbReference>
<proteinExistence type="predicted"/>
<dbReference type="InterPro" id="IPR043502">
    <property type="entry name" value="DNA/RNA_pol_sf"/>
</dbReference>
<comment type="caution">
    <text evidence="3">The sequence shown here is derived from an EMBL/GenBank/DDBJ whole genome shotgun (WGS) entry which is preliminary data.</text>
</comment>